<dbReference type="RefSeq" id="WP_095065290.1">
    <property type="nucleotide sequence ID" value="NZ_LT906470.1"/>
</dbReference>
<dbReference type="NCBIfam" id="TIGR01928">
    <property type="entry name" value="menC_lowGC_arch"/>
    <property type="match status" value="1"/>
</dbReference>
<evidence type="ECO:0000256" key="1">
    <source>
        <dbReference type="ARBA" id="ARBA00001968"/>
    </source>
</evidence>
<dbReference type="EMBL" id="LT906470">
    <property type="protein sequence ID" value="SNV58685.1"/>
    <property type="molecule type" value="Genomic_DNA"/>
</dbReference>
<dbReference type="PANTHER" id="PTHR48073">
    <property type="entry name" value="O-SUCCINYLBENZOATE SYNTHASE-RELATED"/>
    <property type="match status" value="1"/>
</dbReference>
<proteinExistence type="predicted"/>
<dbReference type="SMART" id="SM00922">
    <property type="entry name" value="MR_MLE"/>
    <property type="match status" value="1"/>
</dbReference>
<dbReference type="SFLD" id="SFLDG00180">
    <property type="entry name" value="muconate_cycloisomerase"/>
    <property type="match status" value="1"/>
</dbReference>
<dbReference type="Gene3D" id="3.20.20.120">
    <property type="entry name" value="Enolase-like C-terminal domain"/>
    <property type="match status" value="1"/>
</dbReference>
<dbReference type="InterPro" id="IPR013342">
    <property type="entry name" value="Mandelate_racemase_C"/>
</dbReference>
<evidence type="ECO:0000256" key="4">
    <source>
        <dbReference type="NCBIfam" id="TIGR01928"/>
    </source>
</evidence>
<gene>
    <name evidence="6" type="primary">menC</name>
    <name evidence="6" type="ORF">SAMEA44547418_00399</name>
</gene>
<dbReference type="Proteomes" id="UP000214973">
    <property type="component" value="Chromosome 1"/>
</dbReference>
<dbReference type="UniPathway" id="UPA01057">
    <property type="reaction ID" value="UER00165"/>
</dbReference>
<dbReference type="InterPro" id="IPR029017">
    <property type="entry name" value="Enolase-like_N"/>
</dbReference>
<sequence length="383" mass="43939">MNDILNFKSITTYRLRLPLKFTFKTSKGEVRDRETIVVRIEDQQGYVGYGECVAFTTPFYTVETVDSCWRTIVDDYVFNLRLMRPAKLMTYIRQLQFWLKRDGMPMAIAALENALINLHCERIGVNSVSYIMNQPLCDTIQSGLVIGDMPMEEILPTVERFVATGCNRIKVKVNPVDGYERMARIRDAYTDLVLAADANQSYTYAEIDKVRRYDELGLTCIEEPFAIASLESYRDWKWKRLNSDDWHIMTPICLDESILGYDDLSYAIEFGLIDVLNVKVGRMGGLVPTKAAINLCRERHIPYWIGSMVESGISKMLHVQLAALGDPYMAGDLSDSSRYFERDLIYPDISFRDGVMSVPDGDGLGVTVFDDRIEEYCVERRRL</sequence>
<comment type="cofactor">
    <cofactor evidence="1">
        <name>a divalent metal cation</name>
        <dbReference type="ChEBI" id="CHEBI:60240"/>
    </cofactor>
</comment>
<dbReference type="GO" id="GO:0046872">
    <property type="term" value="F:metal ion binding"/>
    <property type="evidence" value="ECO:0007669"/>
    <property type="project" value="UniProtKB-KW"/>
</dbReference>
<evidence type="ECO:0000256" key="3">
    <source>
        <dbReference type="ARBA" id="ARBA00029491"/>
    </source>
</evidence>
<keyword evidence="6" id="KW-0456">Lyase</keyword>
<keyword evidence="2" id="KW-0479">Metal-binding</keyword>
<protein>
    <recommendedName>
        <fullName evidence="3 4">o-succinylbenzoate synthase</fullName>
        <ecNumber evidence="3 4">4.2.1.113</ecNumber>
    </recommendedName>
</protein>
<evidence type="ECO:0000259" key="5">
    <source>
        <dbReference type="SMART" id="SM00922"/>
    </source>
</evidence>
<dbReference type="GO" id="GO:0016854">
    <property type="term" value="F:racemase and epimerase activity"/>
    <property type="evidence" value="ECO:0007669"/>
    <property type="project" value="UniProtKB-ARBA"/>
</dbReference>
<dbReference type="SFLD" id="SFLDF00009">
    <property type="entry name" value="o-succinylbenzoate_synthase"/>
    <property type="match status" value="1"/>
</dbReference>
<dbReference type="SUPFAM" id="SSF51604">
    <property type="entry name" value="Enolase C-terminal domain-like"/>
    <property type="match status" value="1"/>
</dbReference>
<dbReference type="GO" id="GO:0043748">
    <property type="term" value="F:O-succinylbenzoate synthase activity"/>
    <property type="evidence" value="ECO:0007669"/>
    <property type="project" value="UniProtKB-EC"/>
</dbReference>
<dbReference type="AlphaFoldDB" id="A0A239YI96"/>
<dbReference type="InterPro" id="IPR036849">
    <property type="entry name" value="Enolase-like_C_sf"/>
</dbReference>
<dbReference type="KEGG" id="vrm:44547418_00399"/>
<dbReference type="Gene3D" id="3.30.390.10">
    <property type="entry name" value="Enolase-like, N-terminal domain"/>
    <property type="match status" value="1"/>
</dbReference>
<dbReference type="InterPro" id="IPR029065">
    <property type="entry name" value="Enolase_C-like"/>
</dbReference>
<dbReference type="InterPro" id="IPR013341">
    <property type="entry name" value="Mandelate_racemase_N_dom"/>
</dbReference>
<dbReference type="SUPFAM" id="SSF54826">
    <property type="entry name" value="Enolase N-terminal domain-like"/>
    <property type="match status" value="1"/>
</dbReference>
<dbReference type="UniPathway" id="UPA00079"/>
<evidence type="ECO:0000313" key="7">
    <source>
        <dbReference type="Proteomes" id="UP000214973"/>
    </source>
</evidence>
<reference evidence="6 7" key="1">
    <citation type="submission" date="2017-06" db="EMBL/GenBank/DDBJ databases">
        <authorList>
            <consortium name="Pathogen Informatics"/>
        </authorList>
    </citation>
    <scope>NUCLEOTIDE SEQUENCE [LARGE SCALE GENOMIC DNA]</scope>
    <source>
        <strain evidence="6 7">NCTC12018</strain>
    </source>
</reference>
<dbReference type="InterPro" id="IPR010197">
    <property type="entry name" value="OSBS/NAAAR"/>
</dbReference>
<feature type="domain" description="Mandelate racemase/muconate lactonizing enzyme C-terminal" evidence="5">
    <location>
        <begin position="151"/>
        <end position="237"/>
    </location>
</feature>
<keyword evidence="7" id="KW-1185">Reference proteome</keyword>
<accession>A0A239YI96</accession>
<dbReference type="EC" id="4.2.1.113" evidence="3 4"/>
<dbReference type="Pfam" id="PF02746">
    <property type="entry name" value="MR_MLE_N"/>
    <property type="match status" value="1"/>
</dbReference>
<dbReference type="GO" id="GO:0009234">
    <property type="term" value="P:menaquinone biosynthetic process"/>
    <property type="evidence" value="ECO:0007669"/>
    <property type="project" value="UniProtKB-UniRule"/>
</dbReference>
<dbReference type="Pfam" id="PF13378">
    <property type="entry name" value="MR_MLE_C"/>
    <property type="match status" value="1"/>
</dbReference>
<evidence type="ECO:0000313" key="6">
    <source>
        <dbReference type="EMBL" id="SNV58685.1"/>
    </source>
</evidence>
<dbReference type="SFLD" id="SFLDS00001">
    <property type="entry name" value="Enolase"/>
    <property type="match status" value="1"/>
</dbReference>
<organism evidence="6 7">
    <name type="scientific">Veillonella rodentium</name>
    <dbReference type="NCBI Taxonomy" id="248315"/>
    <lineage>
        <taxon>Bacteria</taxon>
        <taxon>Bacillati</taxon>
        <taxon>Bacillota</taxon>
        <taxon>Negativicutes</taxon>
        <taxon>Veillonellales</taxon>
        <taxon>Veillonellaceae</taxon>
        <taxon>Veillonella</taxon>
    </lineage>
</organism>
<evidence type="ECO:0000256" key="2">
    <source>
        <dbReference type="ARBA" id="ARBA00022723"/>
    </source>
</evidence>
<name>A0A239YI96_9FIRM</name>